<evidence type="ECO:0000313" key="10">
    <source>
        <dbReference type="EMBL" id="NER18991.1"/>
    </source>
</evidence>
<evidence type="ECO:0000313" key="11">
    <source>
        <dbReference type="Proteomes" id="UP000474296"/>
    </source>
</evidence>
<evidence type="ECO:0000259" key="8">
    <source>
        <dbReference type="Pfam" id="PF24346"/>
    </source>
</evidence>
<evidence type="ECO:0000256" key="1">
    <source>
        <dbReference type="ARBA" id="ARBA00004613"/>
    </source>
</evidence>
<sequence>MFYLRLTHGTLFCFLYLIPSFVKSDFTTKCYAQTLEQLEEKKISAYTRIKTEDIDLNKATISMPEVSNDKNSLALLDIDTTNVIAFNNLKTVNLDNLEEVSARKQSVFSLIKSRWVNVSENLSGKNPTKPNSATLLTGPQIALVNESTLQDANDDGCLSVGEIITYNYTVKNTGDVTLTNIIVEDYLFRAPNPYVEIKYLEGDIDGDNELDENEAWIYKADYSITQDDFDLGRVDNQARVTATVNDSEICENTDIWGESGELWDPNGLVQDFSNVGYMQGDAIPEWPVGVNVLDFGAIGDGVNDDTQAFRDAIAACPNNMAVFVPNGRYRIEDWIQVNDQDYFVLRGEDMYETILEFPNNLSEIYPELDYTHAQGAGFINFNGGTHRSIENFTLEFREEQHSGHFSGTGANGIFAGAEHSWIRNISVKNANLGLRVSGDHISTMNILLDQYERRPLRQNQMNMVGHYGITLYGASNCLVHDVLITGQWAHDIGTHQGANNNVFSKVKSLVGGVITHKSGSDRSNLYTEFDLGEDSRFGGDSRRNTVYWNIKAGKNISYPDQNLNNVVVGITTDETTSITSDHWHETIDPDFLCPPNLYLAQLDVAGKSLQSPPLRLPPSWPAPNPNSLRPIDDTYVSDREDEPFGGSGELRMGSNQFRDRRTFLKFSLQQSMHSEVEQAIVRLYRKGSGDNYNITALGIEDDSWVEEDLIYHNMPTEVGVEISTTTLDSGEGWYEWDVTTFVNEQLVGDKIVSIYLRDLELSGGRTDWVSKEGLYNFPELILIPGADAPPQPPLEQDNPGNVTMITDLSGTETDNDTYTSTALCQDAQDTDDNETTDGDETPDEDETTDDEEATDDTETDNDELEGFKIVPNPFTEEISINLPPELENEVFKVKIVDILGHVILDDKITMRNGELRISNLAKIASSLYFLRLEGTVSNFSIRKKIIKQ</sequence>
<comment type="subcellular location">
    <subcellularLocation>
        <location evidence="1">Secreted</location>
    </subcellularLocation>
</comment>
<evidence type="ECO:0000256" key="2">
    <source>
        <dbReference type="ARBA" id="ARBA00016512"/>
    </source>
</evidence>
<dbReference type="Pfam" id="PF18962">
    <property type="entry name" value="Por_Secre_tail"/>
    <property type="match status" value="1"/>
</dbReference>
<feature type="domain" description="Secretion system C-terminal sorting" evidence="7">
    <location>
        <begin position="870"/>
        <end position="946"/>
    </location>
</feature>
<dbReference type="Gene3D" id="2.160.20.10">
    <property type="entry name" value="Single-stranded right-handed beta-helix, Pectin lyase-like"/>
    <property type="match status" value="1"/>
</dbReference>
<dbReference type="InterPro" id="IPR026444">
    <property type="entry name" value="Secre_tail"/>
</dbReference>
<dbReference type="InterPro" id="IPR024535">
    <property type="entry name" value="RHGA/B-epi-like_pectate_lyase"/>
</dbReference>
<dbReference type="SUPFAM" id="SSF51126">
    <property type="entry name" value="Pectin lyase-like"/>
    <property type="match status" value="1"/>
</dbReference>
<dbReference type="Pfam" id="PF12708">
    <property type="entry name" value="Pect-lyase_RHGA_epim"/>
    <property type="match status" value="1"/>
</dbReference>
<dbReference type="InterPro" id="IPR012334">
    <property type="entry name" value="Pectin_lyas_fold"/>
</dbReference>
<gene>
    <name evidence="10" type="ORF">GWK10_17385</name>
</gene>
<evidence type="ECO:0000256" key="5">
    <source>
        <dbReference type="SAM" id="MobiDB-lite"/>
    </source>
</evidence>
<dbReference type="GO" id="GO:0005576">
    <property type="term" value="C:extracellular region"/>
    <property type="evidence" value="ECO:0007669"/>
    <property type="project" value="UniProtKB-SubCell"/>
</dbReference>
<proteinExistence type="predicted"/>
<protein>
    <recommendedName>
        <fullName evidence="2">Probable pectate lyase C</fullName>
    </recommendedName>
</protein>
<comment type="caution">
    <text evidence="10">The sequence shown here is derived from an EMBL/GenBank/DDBJ whole genome shotgun (WGS) entry which is preliminary data.</text>
</comment>
<feature type="domain" description="Carbohydrate-binding module family 96" evidence="9">
    <location>
        <begin position="627"/>
        <end position="782"/>
    </location>
</feature>
<dbReference type="RefSeq" id="WP_164033673.1">
    <property type="nucleotide sequence ID" value="NZ_JAABOQ010000008.1"/>
</dbReference>
<feature type="compositionally biased region" description="Acidic residues" evidence="5">
    <location>
        <begin position="828"/>
        <end position="864"/>
    </location>
</feature>
<dbReference type="Pfam" id="PF24346">
    <property type="entry name" value="DUF7507"/>
    <property type="match status" value="1"/>
</dbReference>
<keyword evidence="3" id="KW-0964">Secreted</keyword>
<dbReference type="NCBIfam" id="NF033679">
    <property type="entry name" value="DNRLRE_dom"/>
    <property type="match status" value="1"/>
</dbReference>
<dbReference type="PROSITE" id="PS00018">
    <property type="entry name" value="EF_HAND_1"/>
    <property type="match status" value="1"/>
</dbReference>
<dbReference type="AlphaFoldDB" id="A0A6M0CM70"/>
<evidence type="ECO:0000259" key="7">
    <source>
        <dbReference type="Pfam" id="PF18962"/>
    </source>
</evidence>
<dbReference type="InterPro" id="IPR055372">
    <property type="entry name" value="CBM96"/>
</dbReference>
<feature type="domain" description="DUF7507" evidence="8">
    <location>
        <begin position="139"/>
        <end position="247"/>
    </location>
</feature>
<evidence type="ECO:0000256" key="3">
    <source>
        <dbReference type="ARBA" id="ARBA00022525"/>
    </source>
</evidence>
<dbReference type="InterPro" id="IPR011050">
    <property type="entry name" value="Pectin_lyase_fold/virulence"/>
</dbReference>
<feature type="region of interest" description="Disordered" evidence="5">
    <location>
        <begin position="786"/>
        <end position="866"/>
    </location>
</feature>
<dbReference type="InterPro" id="IPR047589">
    <property type="entry name" value="DUF11_rpt"/>
</dbReference>
<dbReference type="EMBL" id="JAABOQ010000008">
    <property type="protein sequence ID" value="NER18991.1"/>
    <property type="molecule type" value="Genomic_DNA"/>
</dbReference>
<dbReference type="NCBIfam" id="TIGR04183">
    <property type="entry name" value="Por_Secre_tail"/>
    <property type="match status" value="1"/>
</dbReference>
<dbReference type="NCBIfam" id="TIGR01451">
    <property type="entry name" value="B_ant_repeat"/>
    <property type="match status" value="1"/>
</dbReference>
<feature type="compositionally biased region" description="Polar residues" evidence="5">
    <location>
        <begin position="798"/>
        <end position="823"/>
    </location>
</feature>
<evidence type="ECO:0000259" key="9">
    <source>
        <dbReference type="Pfam" id="PF24517"/>
    </source>
</evidence>
<name>A0A6M0CM70_9FLAO</name>
<dbReference type="InterPro" id="IPR055354">
    <property type="entry name" value="DUF7507"/>
</dbReference>
<feature type="domain" description="Rhamnogalacturonase A/B/Epimerase-like pectate lyase" evidence="6">
    <location>
        <begin position="290"/>
        <end position="395"/>
    </location>
</feature>
<reference evidence="10 11" key="1">
    <citation type="submission" date="2020-01" db="EMBL/GenBank/DDBJ databases">
        <title>Spongiivirga citrea KCTC 32990T.</title>
        <authorList>
            <person name="Wang G."/>
        </authorList>
    </citation>
    <scope>NUCLEOTIDE SEQUENCE [LARGE SCALE GENOMIC DNA]</scope>
    <source>
        <strain evidence="10 11">KCTC 32990</strain>
    </source>
</reference>
<keyword evidence="4" id="KW-0732">Signal</keyword>
<accession>A0A6M0CM70</accession>
<dbReference type="InterPro" id="IPR018247">
    <property type="entry name" value="EF_Hand_1_Ca_BS"/>
</dbReference>
<dbReference type="Pfam" id="PF24517">
    <property type="entry name" value="CBM96"/>
    <property type="match status" value="1"/>
</dbReference>
<dbReference type="Proteomes" id="UP000474296">
    <property type="component" value="Unassembled WGS sequence"/>
</dbReference>
<keyword evidence="11" id="KW-1185">Reference proteome</keyword>
<evidence type="ECO:0000256" key="4">
    <source>
        <dbReference type="ARBA" id="ARBA00022729"/>
    </source>
</evidence>
<evidence type="ECO:0000259" key="6">
    <source>
        <dbReference type="Pfam" id="PF12708"/>
    </source>
</evidence>
<organism evidence="10 11">
    <name type="scientific">Spongiivirga citrea</name>
    <dbReference type="NCBI Taxonomy" id="1481457"/>
    <lineage>
        <taxon>Bacteria</taxon>
        <taxon>Pseudomonadati</taxon>
        <taxon>Bacteroidota</taxon>
        <taxon>Flavobacteriia</taxon>
        <taxon>Flavobacteriales</taxon>
        <taxon>Flavobacteriaceae</taxon>
        <taxon>Spongiivirga</taxon>
    </lineage>
</organism>